<dbReference type="PROSITE" id="PS50088">
    <property type="entry name" value="ANK_REPEAT"/>
    <property type="match status" value="1"/>
</dbReference>
<keyword evidence="7" id="KW-1185">Reference proteome</keyword>
<evidence type="ECO:0000313" key="7">
    <source>
        <dbReference type="Proteomes" id="UP001153620"/>
    </source>
</evidence>
<feature type="domain" description="BTB" evidence="5">
    <location>
        <begin position="547"/>
        <end position="613"/>
    </location>
</feature>
<dbReference type="PROSITE" id="PS50012">
    <property type="entry name" value="RCC1_3"/>
    <property type="match status" value="2"/>
</dbReference>
<dbReference type="SUPFAM" id="SSF48403">
    <property type="entry name" value="Ankyrin repeat"/>
    <property type="match status" value="1"/>
</dbReference>
<dbReference type="InterPro" id="IPR036770">
    <property type="entry name" value="Ankyrin_rpt-contain_sf"/>
</dbReference>
<dbReference type="Pfam" id="PF00651">
    <property type="entry name" value="BTB"/>
    <property type="match status" value="2"/>
</dbReference>
<dbReference type="EMBL" id="OU895878">
    <property type="protein sequence ID" value="CAG9803724.1"/>
    <property type="molecule type" value="Genomic_DNA"/>
</dbReference>
<feature type="compositionally biased region" description="Basic and acidic residues" evidence="4">
    <location>
        <begin position="936"/>
        <end position="948"/>
    </location>
</feature>
<dbReference type="Gene3D" id="3.30.710.10">
    <property type="entry name" value="Potassium Channel Kv1.1, Chain A"/>
    <property type="match status" value="2"/>
</dbReference>
<dbReference type="PANTHER" id="PTHR22872:SF2">
    <property type="entry name" value="INHIBITOR OF BRUTON TYROSINE KINASE"/>
    <property type="match status" value="1"/>
</dbReference>
<evidence type="ECO:0000256" key="1">
    <source>
        <dbReference type="ARBA" id="ARBA00022737"/>
    </source>
</evidence>
<gene>
    <name evidence="6" type="ORF">CHIRRI_LOCUS6620</name>
</gene>
<reference evidence="6" key="2">
    <citation type="submission" date="2022-10" db="EMBL/GenBank/DDBJ databases">
        <authorList>
            <consortium name="ENA_rothamsted_submissions"/>
            <consortium name="culmorum"/>
            <person name="King R."/>
        </authorList>
    </citation>
    <scope>NUCLEOTIDE SEQUENCE</scope>
</reference>
<keyword evidence="1" id="KW-0677">Repeat</keyword>
<feature type="compositionally biased region" description="Low complexity" evidence="4">
    <location>
        <begin position="920"/>
        <end position="931"/>
    </location>
</feature>
<feature type="region of interest" description="Disordered" evidence="4">
    <location>
        <begin position="917"/>
        <end position="948"/>
    </location>
</feature>
<dbReference type="AlphaFoldDB" id="A0A9N9RUH7"/>
<dbReference type="SUPFAM" id="SSF54695">
    <property type="entry name" value="POZ domain"/>
    <property type="match status" value="2"/>
</dbReference>
<dbReference type="SUPFAM" id="SSF50985">
    <property type="entry name" value="RCC1/BLIP-II"/>
    <property type="match status" value="1"/>
</dbReference>
<dbReference type="InterPro" id="IPR009091">
    <property type="entry name" value="RCC1/BLIP-II"/>
</dbReference>
<dbReference type="InterPro" id="IPR051625">
    <property type="entry name" value="Signaling_Regulatory_Domain"/>
</dbReference>
<evidence type="ECO:0000256" key="4">
    <source>
        <dbReference type="SAM" id="MobiDB-lite"/>
    </source>
</evidence>
<proteinExistence type="predicted"/>
<evidence type="ECO:0000256" key="2">
    <source>
        <dbReference type="PROSITE-ProRule" id="PRU00023"/>
    </source>
</evidence>
<feature type="domain" description="BTB" evidence="5">
    <location>
        <begin position="681"/>
        <end position="747"/>
    </location>
</feature>
<feature type="repeat" description="RCC1" evidence="3">
    <location>
        <begin position="187"/>
        <end position="241"/>
    </location>
</feature>
<accession>A0A9N9RUH7</accession>
<dbReference type="SMART" id="SM00225">
    <property type="entry name" value="BTB"/>
    <property type="match status" value="2"/>
</dbReference>
<dbReference type="Gene3D" id="1.25.40.20">
    <property type="entry name" value="Ankyrin repeat-containing domain"/>
    <property type="match status" value="1"/>
</dbReference>
<feature type="repeat" description="RCC1" evidence="3">
    <location>
        <begin position="137"/>
        <end position="186"/>
    </location>
</feature>
<dbReference type="InterPro" id="IPR000210">
    <property type="entry name" value="BTB/POZ_dom"/>
</dbReference>
<dbReference type="SMART" id="SM00248">
    <property type="entry name" value="ANK"/>
    <property type="match status" value="2"/>
</dbReference>
<evidence type="ECO:0000259" key="5">
    <source>
        <dbReference type="PROSITE" id="PS50097"/>
    </source>
</evidence>
<dbReference type="Gene3D" id="2.130.10.30">
    <property type="entry name" value="Regulator of chromosome condensation 1/beta-lactamase-inhibitor protein II"/>
    <property type="match status" value="1"/>
</dbReference>
<name>A0A9N9RUH7_9DIPT</name>
<dbReference type="InterPro" id="IPR011333">
    <property type="entry name" value="SKP1/BTB/POZ_sf"/>
</dbReference>
<dbReference type="CDD" id="cd18500">
    <property type="entry name" value="BACK_IBtk"/>
    <property type="match status" value="1"/>
</dbReference>
<protein>
    <recommendedName>
        <fullName evidence="5">BTB domain-containing protein</fullName>
    </recommendedName>
</protein>
<dbReference type="Proteomes" id="UP001153620">
    <property type="component" value="Chromosome 2"/>
</dbReference>
<dbReference type="OrthoDB" id="1893551at2759"/>
<organism evidence="6 7">
    <name type="scientific">Chironomus riparius</name>
    <dbReference type="NCBI Taxonomy" id="315576"/>
    <lineage>
        <taxon>Eukaryota</taxon>
        <taxon>Metazoa</taxon>
        <taxon>Ecdysozoa</taxon>
        <taxon>Arthropoda</taxon>
        <taxon>Hexapoda</taxon>
        <taxon>Insecta</taxon>
        <taxon>Pterygota</taxon>
        <taxon>Neoptera</taxon>
        <taxon>Endopterygota</taxon>
        <taxon>Diptera</taxon>
        <taxon>Nematocera</taxon>
        <taxon>Chironomoidea</taxon>
        <taxon>Chironomidae</taxon>
        <taxon>Chironominae</taxon>
        <taxon>Chironomus</taxon>
    </lineage>
</organism>
<dbReference type="PROSITE" id="PS50097">
    <property type="entry name" value="BTB"/>
    <property type="match status" value="2"/>
</dbReference>
<sequence>MEIDHDCTGNCKLSHHGNIISAALTKHDIEETKLIRYLVLTCKNYSKISDSNGRTALMIASSNAKPVVADFLLEHGANFQAKDFESNQTALHRALYYGWVENAIILKRYGASFDIFDADYLVPLQLIPYGSQYSVEQFAYVFGKNKNYNLGIGNTTSKQYPDALKSLPSMREASVNKFHSLFLSNDNKIFVCGVGKEGRLGIGNESTIVTPQEVSIKYNYKNERISSISAGLYHTLVRTQKAIYGCGSNQHFQLGMKTTDKVLTFTEISFDRTEINVLKMHTIIACDYHSVFANEQGVYVCGLNVGQFGGVQESIISPKKLSNPVPGHKDVKIEWAQSNNCCICVYSSNKEMNFFTVFYNKRVKSYKNPLMENFQQCAIIGGEMLYNSDEISKSSSQKPLSITILTQYKNLYIWYEDISQFVKVHLSPLFTTQIRDFLPCGDDLLIDADGQLFKASIQHKISKIYQLNSEYQEFHSKRDTAQFLASKMSLKRIQNVSNVNSFCCDVDGESFITIMNQRRVKVPELTTEAYDFTILLDDYQFEGSGIMDVTFMVKNTQFKANKFVVFSRCELLKNFIKHDTKNEICTIEDRRLTPEMFKCILIWVYKNNITSAEMNDVVRTASDENAKKRIAKDFHDIAVEWNLNGVYNLIVTHFSNFIKRPDKMTYKTFRWFLIDDLPDLYDVTILLDENQKLRAHKVVLMMRIEYFKMMFYHSWSENNTVDLKHISMSFMRPIVQYAYDNDVNALKKADFSENFVYNMIAICDQYLIENMKLIFETIVCERITLRNCAENLDFSFSYNCNVLKKYCMEFIALNFARLIEGNYLECLDSFILKELSLFYRKFFHFENDSNYIITPSYDAPTEEDIDEIIKDFNLESYCSSNQKGEKKTPKSKIRLSKTELTRRSYEKEAVKNLQKEIEESPIIEPMSPKSPDVSIDDGKSWQKKERERKDSYKNKKLLAAIKCNEVIKEEPVKEDPMIDLKNLKITDINDLSIQRNAITLADFTVKVKAKNIPTVVTESPIQQQESIRVAWNMDNVELKPVNKEPIDIFKISSPSTSKQKAPKSSGNKKFTAIIKDEKKEKQIFEKIKSKSLILTQIEERAIQELSEFYNINNIFDESIKICRKIQPTSQNLSQWYSGHI</sequence>
<dbReference type="PANTHER" id="PTHR22872">
    <property type="entry name" value="BTK-BINDING PROTEIN-RELATED"/>
    <property type="match status" value="1"/>
</dbReference>
<evidence type="ECO:0000313" key="6">
    <source>
        <dbReference type="EMBL" id="CAG9803724.1"/>
    </source>
</evidence>
<reference evidence="6" key="1">
    <citation type="submission" date="2022-01" db="EMBL/GenBank/DDBJ databases">
        <authorList>
            <person name="King R."/>
        </authorList>
    </citation>
    <scope>NUCLEOTIDE SEQUENCE</scope>
</reference>
<feature type="repeat" description="ANK" evidence="2">
    <location>
        <begin position="52"/>
        <end position="84"/>
    </location>
</feature>
<dbReference type="CDD" id="cd18186">
    <property type="entry name" value="BTB_POZ_ZBTB_KLHL-like"/>
    <property type="match status" value="1"/>
</dbReference>
<keyword evidence="2" id="KW-0040">ANK repeat</keyword>
<dbReference type="InterPro" id="IPR000408">
    <property type="entry name" value="Reg_chr_condens"/>
</dbReference>
<evidence type="ECO:0000256" key="3">
    <source>
        <dbReference type="PROSITE-ProRule" id="PRU00235"/>
    </source>
</evidence>
<dbReference type="Pfam" id="PF12796">
    <property type="entry name" value="Ank_2"/>
    <property type="match status" value="1"/>
</dbReference>
<dbReference type="PROSITE" id="PS50297">
    <property type="entry name" value="ANK_REP_REGION"/>
    <property type="match status" value="1"/>
</dbReference>
<dbReference type="Pfam" id="PF00415">
    <property type="entry name" value="RCC1"/>
    <property type="match status" value="1"/>
</dbReference>
<dbReference type="InterPro" id="IPR002110">
    <property type="entry name" value="Ankyrin_rpt"/>
</dbReference>